<evidence type="ECO:0000256" key="3">
    <source>
        <dbReference type="ARBA" id="ARBA00022448"/>
    </source>
</evidence>
<feature type="domain" description="PapC-like C-terminal" evidence="11">
    <location>
        <begin position="681"/>
        <end position="743"/>
    </location>
</feature>
<evidence type="ECO:0000313" key="14">
    <source>
        <dbReference type="Proteomes" id="UP000003113"/>
    </source>
</evidence>
<dbReference type="GO" id="GO:0009279">
    <property type="term" value="C:cell outer membrane"/>
    <property type="evidence" value="ECO:0007669"/>
    <property type="project" value="UniProtKB-SubCell"/>
</dbReference>
<comment type="subcellular location">
    <subcellularLocation>
        <location evidence="1 10">Cell outer membrane</location>
        <topology evidence="1 10">Multi-pass membrane protein</topology>
    </subcellularLocation>
</comment>
<keyword evidence="14" id="KW-1185">Reference proteome</keyword>
<gene>
    <name evidence="13" type="ORF">KYC_01265</name>
</gene>
<dbReference type="InterPro" id="IPR042186">
    <property type="entry name" value="FimD_plug_dom"/>
</dbReference>
<evidence type="ECO:0000256" key="6">
    <source>
        <dbReference type="ARBA" id="ARBA00022692"/>
    </source>
</evidence>
<comment type="similarity">
    <text evidence="2 10">Belongs to the fimbrial export usher family.</text>
</comment>
<dbReference type="GO" id="GO:0015473">
    <property type="term" value="F:fimbrial usher porin activity"/>
    <property type="evidence" value="ECO:0007669"/>
    <property type="project" value="InterPro"/>
</dbReference>
<dbReference type="InterPro" id="IPR025949">
    <property type="entry name" value="PapC-like_C"/>
</dbReference>
<keyword evidence="7" id="KW-0732">Signal</keyword>
<dbReference type="Gene3D" id="2.60.40.2610">
    <property type="entry name" value="Outer membrane usher protein FimD, plug domain"/>
    <property type="match status" value="1"/>
</dbReference>
<keyword evidence="5 10" id="KW-1029">Fimbrium biogenesis</keyword>
<dbReference type="Pfam" id="PF00577">
    <property type="entry name" value="Usher"/>
    <property type="match status" value="1"/>
</dbReference>
<dbReference type="Gene3D" id="2.60.40.2070">
    <property type="match status" value="1"/>
</dbReference>
<dbReference type="InterPro" id="IPR043142">
    <property type="entry name" value="PapC-like_C_sf"/>
</dbReference>
<reference evidence="13 14" key="1">
    <citation type="journal article" date="2012" name="J. Bacteriol.">
        <title>Genome sequence of the highly efficient arsenite-oxidizing bacterium Achromobacter arsenitoxydans SY8.</title>
        <authorList>
            <person name="Li X."/>
            <person name="Hu Y."/>
            <person name="Gong J."/>
            <person name="Lin Y."/>
            <person name="Johnstone L."/>
            <person name="Rensing C."/>
            <person name="Wang G."/>
        </authorList>
    </citation>
    <scope>NUCLEOTIDE SEQUENCE [LARGE SCALE GENOMIC DNA]</scope>
    <source>
        <strain evidence="13 14">SY8</strain>
    </source>
</reference>
<sequence>MNRQTFGVREIEFTSQEGKEDAQPCFTVALLKEMGVKVEAFPALQDLDPANCAAVLRALPTAEAHYDQDKNVLNLSIAQAAMDRKARGAIAPELWDNGTTAFWSSYRVSHNAARFSGEAGGGASNSTFASFRNGFNLGAWRLRANGSYYGSAARSEWDLSDLYAERDIARWRGWLRVGDSSTPGNIFYASRFRGVLLQSDDGMLPDSQRGYAPVVRGVAPSNAKVTIRQNGYAIYTTFVPAGPFVIDDLFSTPGAGDLEVTIEELGGRTTRLSQPFSALPTMLREGTWNYSFAVGQHRQAYVDDRPLMAQLTLAHGLPLGMTAYGGLTSAQGGYHAGAAGLALNLRELGAVSADVTSSRTQAADGGKLVGAAARIQYAKAFPEMGTDLTLAGYRYNSDGYRSLDEAVRERSEIGRFRGYERMHEYQLWLSQRIGKASSLSFNYYGITYRNAPRNASFAQFSFSSAVGQVGYALNYGVNTSPWQKRQSTVMLTLSLPLGGRHNASYTMSRIQGQGTAHDANLSGALTDDYALTYAVQAGVGGGSQGGGRGYAAVGYASPVGQANLSHGYNAGASNTNVDFSGAVVVDSKGVLFGQNIGETAVIVEAPGAANLIVEAYPGVRTNSAGRALVPSATPYRENRISLRPDFDNIEAMLGRNVATVVPTRGAIVVAKFETELGRTILVVLKSPTGATIPFGSAIHEADGKQRGIVGPVGRAWLTGLQGVSRFTVKWGGASEQHCSFEIDTSAQETGADEAGKELICA</sequence>
<dbReference type="GO" id="GO:0009297">
    <property type="term" value="P:pilus assembly"/>
    <property type="evidence" value="ECO:0007669"/>
    <property type="project" value="InterPro"/>
</dbReference>
<accession>H0F0F0</accession>
<dbReference type="Pfam" id="PF13953">
    <property type="entry name" value="PapC_C"/>
    <property type="match status" value="1"/>
</dbReference>
<dbReference type="PROSITE" id="PS01151">
    <property type="entry name" value="FIMBRIAL_USHER"/>
    <property type="match status" value="1"/>
</dbReference>
<organism evidence="13 14">
    <name type="scientific">Achromobacter arsenitoxydans SY8</name>
    <dbReference type="NCBI Taxonomy" id="477184"/>
    <lineage>
        <taxon>Bacteria</taxon>
        <taxon>Pseudomonadati</taxon>
        <taxon>Pseudomonadota</taxon>
        <taxon>Betaproteobacteria</taxon>
        <taxon>Burkholderiales</taxon>
        <taxon>Alcaligenaceae</taxon>
        <taxon>Achromobacter</taxon>
    </lineage>
</organism>
<proteinExistence type="inferred from homology"/>
<dbReference type="FunFam" id="2.60.40.3110:FF:000001">
    <property type="entry name" value="Putative fimbrial outer membrane usher"/>
    <property type="match status" value="1"/>
</dbReference>
<keyword evidence="6 10" id="KW-0812">Transmembrane</keyword>
<dbReference type="InterPro" id="IPR000015">
    <property type="entry name" value="Fimb_usher"/>
</dbReference>
<keyword evidence="8 10" id="KW-0472">Membrane</keyword>
<dbReference type="EMBL" id="AGUF01000007">
    <property type="protein sequence ID" value="EHK68226.1"/>
    <property type="molecule type" value="Genomic_DNA"/>
</dbReference>
<name>H0F0F0_9BURK</name>
<dbReference type="AlphaFoldDB" id="H0F0F0"/>
<dbReference type="InterPro" id="IPR025885">
    <property type="entry name" value="PapC_N"/>
</dbReference>
<evidence type="ECO:0000256" key="4">
    <source>
        <dbReference type="ARBA" id="ARBA00022452"/>
    </source>
</evidence>
<keyword evidence="4" id="KW-1134">Transmembrane beta strand</keyword>
<protein>
    <submittedName>
        <fullName evidence="13">Outer membrane usher protein</fullName>
    </submittedName>
</protein>
<dbReference type="InterPro" id="IPR018030">
    <property type="entry name" value="Fimbrial_membr_usher_CS"/>
</dbReference>
<evidence type="ECO:0000259" key="12">
    <source>
        <dbReference type="Pfam" id="PF13954"/>
    </source>
</evidence>
<evidence type="ECO:0000256" key="8">
    <source>
        <dbReference type="ARBA" id="ARBA00023136"/>
    </source>
</evidence>
<dbReference type="Gene3D" id="3.10.20.410">
    <property type="match status" value="1"/>
</dbReference>
<evidence type="ECO:0000313" key="13">
    <source>
        <dbReference type="EMBL" id="EHK68226.1"/>
    </source>
</evidence>
<dbReference type="SUPFAM" id="SSF141729">
    <property type="entry name" value="FimD N-terminal domain-like"/>
    <property type="match status" value="1"/>
</dbReference>
<keyword evidence="3 10" id="KW-0813">Transport</keyword>
<dbReference type="PANTHER" id="PTHR30451:SF21">
    <property type="entry name" value="FIMBRIAL USHER DOMAIN-CONTAINING PROTEIN YDET-RELATED"/>
    <property type="match status" value="1"/>
</dbReference>
<dbReference type="Gene3D" id="2.60.40.3110">
    <property type="match status" value="1"/>
</dbReference>
<dbReference type="PATRIC" id="fig|477184.5.peg.245"/>
<evidence type="ECO:0000256" key="1">
    <source>
        <dbReference type="ARBA" id="ARBA00004571"/>
    </source>
</evidence>
<evidence type="ECO:0000256" key="5">
    <source>
        <dbReference type="ARBA" id="ARBA00022558"/>
    </source>
</evidence>
<dbReference type="eggNOG" id="COG3188">
    <property type="taxonomic scope" value="Bacteria"/>
</dbReference>
<dbReference type="PANTHER" id="PTHR30451">
    <property type="entry name" value="OUTER MEMBRANE USHER PROTEIN"/>
    <property type="match status" value="1"/>
</dbReference>
<evidence type="ECO:0000259" key="11">
    <source>
        <dbReference type="Pfam" id="PF13953"/>
    </source>
</evidence>
<dbReference type="Proteomes" id="UP000003113">
    <property type="component" value="Unassembled WGS sequence"/>
</dbReference>
<feature type="domain" description="PapC N-terminal" evidence="12">
    <location>
        <begin position="1"/>
        <end position="109"/>
    </location>
</feature>
<evidence type="ECO:0000256" key="10">
    <source>
        <dbReference type="RuleBase" id="RU003884"/>
    </source>
</evidence>
<evidence type="ECO:0000256" key="7">
    <source>
        <dbReference type="ARBA" id="ARBA00022729"/>
    </source>
</evidence>
<dbReference type="STRING" id="477184.KYC_01265"/>
<comment type="caution">
    <text evidence="13">The sequence shown here is derived from an EMBL/GenBank/DDBJ whole genome shotgun (WGS) entry which is preliminary data.</text>
</comment>
<evidence type="ECO:0000256" key="2">
    <source>
        <dbReference type="ARBA" id="ARBA00008064"/>
    </source>
</evidence>
<dbReference type="InterPro" id="IPR037224">
    <property type="entry name" value="PapC_N_sf"/>
</dbReference>
<keyword evidence="9 10" id="KW-0998">Cell outer membrane</keyword>
<evidence type="ECO:0000256" key="9">
    <source>
        <dbReference type="ARBA" id="ARBA00023237"/>
    </source>
</evidence>
<dbReference type="Pfam" id="PF13954">
    <property type="entry name" value="PapC_N"/>
    <property type="match status" value="1"/>
</dbReference>